<dbReference type="InterPro" id="IPR050291">
    <property type="entry name" value="CDF_Transporter"/>
</dbReference>
<comment type="subcellular location">
    <subcellularLocation>
        <location evidence="1">Membrane</location>
        <topology evidence="1">Multi-pass membrane protein</topology>
    </subcellularLocation>
</comment>
<evidence type="ECO:0000259" key="8">
    <source>
        <dbReference type="Pfam" id="PF01545"/>
    </source>
</evidence>
<keyword evidence="5 7" id="KW-0472">Membrane</keyword>
<feature type="transmembrane region" description="Helical" evidence="7">
    <location>
        <begin position="270"/>
        <end position="290"/>
    </location>
</feature>
<feature type="transmembrane region" description="Helical" evidence="7">
    <location>
        <begin position="239"/>
        <end position="258"/>
    </location>
</feature>
<dbReference type="PANTHER" id="PTHR43840:SF13">
    <property type="entry name" value="CATION EFFLUX PROTEIN CYTOPLASMIC DOMAIN-CONTAINING PROTEIN"/>
    <property type="match status" value="1"/>
</dbReference>
<evidence type="ECO:0000256" key="1">
    <source>
        <dbReference type="ARBA" id="ARBA00004141"/>
    </source>
</evidence>
<feature type="transmembrane region" description="Helical" evidence="7">
    <location>
        <begin position="160"/>
        <end position="180"/>
    </location>
</feature>
<dbReference type="Pfam" id="PF16916">
    <property type="entry name" value="ZT_dimer"/>
    <property type="match status" value="1"/>
</dbReference>
<reference evidence="10 11" key="1">
    <citation type="submission" date="2024-06" db="EMBL/GenBank/DDBJ databases">
        <authorList>
            <person name="Kraege A."/>
            <person name="Thomma B."/>
        </authorList>
    </citation>
    <scope>NUCLEOTIDE SEQUENCE [LARGE SCALE GENOMIC DNA]</scope>
</reference>
<dbReference type="Proteomes" id="UP001497392">
    <property type="component" value="Unassembled WGS sequence"/>
</dbReference>
<organism evidence="10 11">
    <name type="scientific">Coccomyxa viridis</name>
    <dbReference type="NCBI Taxonomy" id="1274662"/>
    <lineage>
        <taxon>Eukaryota</taxon>
        <taxon>Viridiplantae</taxon>
        <taxon>Chlorophyta</taxon>
        <taxon>core chlorophytes</taxon>
        <taxon>Trebouxiophyceae</taxon>
        <taxon>Trebouxiophyceae incertae sedis</taxon>
        <taxon>Coccomyxaceae</taxon>
        <taxon>Coccomyxa</taxon>
    </lineage>
</organism>
<sequence length="417" mass="46447">MTEEATELEKVPLSKGTTKSEHDSHQSSLPEIVVLDEDSRPSTSGKSVPAINWGDRKVSPDDLEALKTRIACEPPWRTACSLVSTYFQRSLLEDFYRRQNDIIDSLMEVDTLHSGEYIGDEVDEAEERRARRAVALSFLSNIVLLMVRVSIAAVSGSLSIIVTTLDAVLDVISGFIIWSTSLARQRRNKYRFPIGQARMEPLGIIVFSCIMGTAGFSVILEAVRQLLNHTKTLLPYEGIVVGGTVGVIVMKVGMWLMCRKSNNPSVQAFALDHINDVVVNTVGLFGALLGDKVASWLDPLVAMLLSVWLIYAWGGQAYYNVMNLVGLSATPQFLQKLTYLCWNHDPRILQIDTVRAYTFGDSYLAEVDIVLPASMSVAESHDIAEELQIKLERLPDIARAFVHIDYETSHEPEHKIH</sequence>
<dbReference type="EMBL" id="CAXHTA020000009">
    <property type="protein sequence ID" value="CAL5223676.1"/>
    <property type="molecule type" value="Genomic_DNA"/>
</dbReference>
<feature type="domain" description="Cation efflux protein transmembrane" evidence="8">
    <location>
        <begin position="135"/>
        <end position="324"/>
    </location>
</feature>
<evidence type="ECO:0000259" key="9">
    <source>
        <dbReference type="Pfam" id="PF16916"/>
    </source>
</evidence>
<feature type="transmembrane region" description="Helical" evidence="7">
    <location>
        <begin position="133"/>
        <end position="154"/>
    </location>
</feature>
<feature type="domain" description="Cation efflux protein cytoplasmic" evidence="9">
    <location>
        <begin position="344"/>
        <end position="405"/>
    </location>
</feature>
<keyword evidence="11" id="KW-1185">Reference proteome</keyword>
<evidence type="ECO:0000256" key="4">
    <source>
        <dbReference type="ARBA" id="ARBA00022989"/>
    </source>
</evidence>
<feature type="transmembrane region" description="Helical" evidence="7">
    <location>
        <begin position="296"/>
        <end position="314"/>
    </location>
</feature>
<feature type="transmembrane region" description="Helical" evidence="7">
    <location>
        <begin position="201"/>
        <end position="219"/>
    </location>
</feature>
<evidence type="ECO:0000256" key="7">
    <source>
        <dbReference type="SAM" id="Phobius"/>
    </source>
</evidence>
<dbReference type="Gene3D" id="3.30.70.1350">
    <property type="entry name" value="Cation efflux protein, cytoplasmic domain"/>
    <property type="match status" value="1"/>
</dbReference>
<dbReference type="InterPro" id="IPR058533">
    <property type="entry name" value="Cation_efflux_TM"/>
</dbReference>
<dbReference type="InterPro" id="IPR027470">
    <property type="entry name" value="Cation_efflux_CTD"/>
</dbReference>
<keyword evidence="3 7" id="KW-0812">Transmembrane</keyword>
<evidence type="ECO:0000313" key="10">
    <source>
        <dbReference type="EMBL" id="CAL5223676.1"/>
    </source>
</evidence>
<gene>
    <name evidence="10" type="primary">g6226</name>
    <name evidence="10" type="ORF">VP750_LOCUS5335</name>
</gene>
<feature type="compositionally biased region" description="Basic and acidic residues" evidence="6">
    <location>
        <begin position="7"/>
        <end position="25"/>
    </location>
</feature>
<feature type="region of interest" description="Disordered" evidence="6">
    <location>
        <begin position="1"/>
        <end position="53"/>
    </location>
</feature>
<dbReference type="NCBIfam" id="TIGR01297">
    <property type="entry name" value="CDF"/>
    <property type="match status" value="1"/>
</dbReference>
<dbReference type="SUPFAM" id="SSF161111">
    <property type="entry name" value="Cation efflux protein transmembrane domain-like"/>
    <property type="match status" value="1"/>
</dbReference>
<dbReference type="InterPro" id="IPR002524">
    <property type="entry name" value="Cation_efflux"/>
</dbReference>
<accession>A0ABP1FW68</accession>
<proteinExistence type="predicted"/>
<evidence type="ECO:0000256" key="3">
    <source>
        <dbReference type="ARBA" id="ARBA00022692"/>
    </source>
</evidence>
<dbReference type="Gene3D" id="1.20.1510.10">
    <property type="entry name" value="Cation efflux protein transmembrane domain"/>
    <property type="match status" value="1"/>
</dbReference>
<evidence type="ECO:0000313" key="11">
    <source>
        <dbReference type="Proteomes" id="UP001497392"/>
    </source>
</evidence>
<evidence type="ECO:0000256" key="5">
    <source>
        <dbReference type="ARBA" id="ARBA00023136"/>
    </source>
</evidence>
<keyword evidence="2" id="KW-0813">Transport</keyword>
<protein>
    <submittedName>
        <fullName evidence="10">G6226 protein</fullName>
    </submittedName>
</protein>
<dbReference type="InterPro" id="IPR027469">
    <property type="entry name" value="Cation_efflux_TMD_sf"/>
</dbReference>
<dbReference type="PANTHER" id="PTHR43840">
    <property type="entry name" value="MITOCHONDRIAL METAL TRANSPORTER 1-RELATED"/>
    <property type="match status" value="1"/>
</dbReference>
<name>A0ABP1FW68_9CHLO</name>
<dbReference type="Pfam" id="PF01545">
    <property type="entry name" value="Cation_efflux"/>
    <property type="match status" value="1"/>
</dbReference>
<dbReference type="SUPFAM" id="SSF160240">
    <property type="entry name" value="Cation efflux protein cytoplasmic domain-like"/>
    <property type="match status" value="1"/>
</dbReference>
<keyword evidence="4 7" id="KW-1133">Transmembrane helix</keyword>
<evidence type="ECO:0000256" key="6">
    <source>
        <dbReference type="SAM" id="MobiDB-lite"/>
    </source>
</evidence>
<evidence type="ECO:0000256" key="2">
    <source>
        <dbReference type="ARBA" id="ARBA00022448"/>
    </source>
</evidence>
<comment type="caution">
    <text evidence="10">The sequence shown here is derived from an EMBL/GenBank/DDBJ whole genome shotgun (WGS) entry which is preliminary data.</text>
</comment>
<dbReference type="InterPro" id="IPR036837">
    <property type="entry name" value="Cation_efflux_CTD_sf"/>
</dbReference>